<evidence type="ECO:0000259" key="10">
    <source>
        <dbReference type="PROSITE" id="PS51633"/>
    </source>
</evidence>
<dbReference type="GO" id="GO:0031507">
    <property type="term" value="P:heterochromatin formation"/>
    <property type="evidence" value="ECO:0007669"/>
    <property type="project" value="TreeGrafter"/>
</dbReference>
<keyword evidence="2" id="KW-0489">Methyltransferase</keyword>
<evidence type="ECO:0000259" key="9">
    <source>
        <dbReference type="PROSITE" id="PS50280"/>
    </source>
</evidence>
<dbReference type="GO" id="GO:0003682">
    <property type="term" value="F:chromatin binding"/>
    <property type="evidence" value="ECO:0007669"/>
    <property type="project" value="TreeGrafter"/>
</dbReference>
<dbReference type="Proteomes" id="UP000663860">
    <property type="component" value="Unassembled WGS sequence"/>
</dbReference>
<evidence type="ECO:0000256" key="7">
    <source>
        <dbReference type="ARBA" id="ARBA00048568"/>
    </source>
</evidence>
<dbReference type="InterPro" id="IPR001214">
    <property type="entry name" value="SET_dom"/>
</dbReference>
<evidence type="ECO:0000256" key="1">
    <source>
        <dbReference type="ARBA" id="ARBA00012186"/>
    </source>
</evidence>
<dbReference type="PANTHER" id="PTHR45747:SF4">
    <property type="entry name" value="HISTONE-LYSINE N-METHYLTRANSFERASE E(Z)"/>
    <property type="match status" value="1"/>
</dbReference>
<dbReference type="InterPro" id="IPR026489">
    <property type="entry name" value="CXC_dom"/>
</dbReference>
<dbReference type="InterPro" id="IPR046341">
    <property type="entry name" value="SET_dom_sf"/>
</dbReference>
<dbReference type="SMART" id="SM00317">
    <property type="entry name" value="SET"/>
    <property type="match status" value="1"/>
</dbReference>
<dbReference type="Gene3D" id="2.170.270.10">
    <property type="entry name" value="SET domain"/>
    <property type="match status" value="1"/>
</dbReference>
<feature type="domain" description="SET" evidence="9">
    <location>
        <begin position="615"/>
        <end position="730"/>
    </location>
</feature>
<dbReference type="EC" id="2.1.1.356" evidence="1"/>
<dbReference type="InterPro" id="IPR033467">
    <property type="entry name" value="Tesmin/TSO1-like_CXC"/>
</dbReference>
<dbReference type="Pfam" id="PF00856">
    <property type="entry name" value="SET"/>
    <property type="match status" value="1"/>
</dbReference>
<protein>
    <recommendedName>
        <fullName evidence="1">[histone H3]-lysine(27) N-trimethyltransferase</fullName>
        <ecNumber evidence="1">2.1.1.356</ecNumber>
    </recommendedName>
</protein>
<dbReference type="SMART" id="SM01114">
    <property type="entry name" value="CXC"/>
    <property type="match status" value="1"/>
</dbReference>
<dbReference type="GO" id="GO:0140951">
    <property type="term" value="F:histone H3K27 trimethyltransferase activity"/>
    <property type="evidence" value="ECO:0007669"/>
    <property type="project" value="UniProtKB-EC"/>
</dbReference>
<name>A0A813SSA7_9BILA</name>
<dbReference type="SUPFAM" id="SSF82199">
    <property type="entry name" value="SET domain"/>
    <property type="match status" value="1"/>
</dbReference>
<evidence type="ECO:0000256" key="2">
    <source>
        <dbReference type="ARBA" id="ARBA00022603"/>
    </source>
</evidence>
<evidence type="ECO:0000256" key="4">
    <source>
        <dbReference type="ARBA" id="ARBA00022691"/>
    </source>
</evidence>
<dbReference type="CDD" id="cd10519">
    <property type="entry name" value="SET_EZH"/>
    <property type="match status" value="1"/>
</dbReference>
<gene>
    <name evidence="11" type="ORF">IZO911_LOCUS7125</name>
</gene>
<dbReference type="PROSITE" id="PS51633">
    <property type="entry name" value="CXC"/>
    <property type="match status" value="1"/>
</dbReference>
<dbReference type="InterPro" id="IPR041355">
    <property type="entry name" value="Pre-SET_CXC"/>
</dbReference>
<comment type="catalytic activity">
    <reaction evidence="7">
        <text>L-lysyl(27)-[histone H3] + 3 S-adenosyl-L-methionine = N(6),N(6),N(6)-trimethyl-L-lysyl(27)-[histone H3] + 3 S-adenosyl-L-homocysteine + 3 H(+)</text>
        <dbReference type="Rhea" id="RHEA:60292"/>
        <dbReference type="Rhea" id="RHEA-COMP:15535"/>
        <dbReference type="Rhea" id="RHEA-COMP:15548"/>
        <dbReference type="ChEBI" id="CHEBI:15378"/>
        <dbReference type="ChEBI" id="CHEBI:29969"/>
        <dbReference type="ChEBI" id="CHEBI:57856"/>
        <dbReference type="ChEBI" id="CHEBI:59789"/>
        <dbReference type="ChEBI" id="CHEBI:61961"/>
        <dbReference type="EC" id="2.1.1.356"/>
    </reaction>
</comment>
<reference evidence="11" key="1">
    <citation type="submission" date="2021-02" db="EMBL/GenBank/DDBJ databases">
        <authorList>
            <person name="Nowell W R."/>
        </authorList>
    </citation>
    <scope>NUCLEOTIDE SEQUENCE</scope>
</reference>
<evidence type="ECO:0000256" key="8">
    <source>
        <dbReference type="SAM" id="MobiDB-lite"/>
    </source>
</evidence>
<dbReference type="GO" id="GO:0035098">
    <property type="term" value="C:ESC/E(Z) complex"/>
    <property type="evidence" value="ECO:0007669"/>
    <property type="project" value="TreeGrafter"/>
</dbReference>
<dbReference type="InterPro" id="IPR045318">
    <property type="entry name" value="EZH1/2-like"/>
</dbReference>
<evidence type="ECO:0000256" key="3">
    <source>
        <dbReference type="ARBA" id="ARBA00022679"/>
    </source>
</evidence>
<dbReference type="GO" id="GO:0032259">
    <property type="term" value="P:methylation"/>
    <property type="evidence" value="ECO:0007669"/>
    <property type="project" value="UniProtKB-KW"/>
</dbReference>
<sequence>MTTAAVVDNSSSMIDSIWKDRIERGLKYVCRTIDLRQRSDAVPLLTKIAEQYNELRRPRMISESMLKDVKSSLYTSCSFDEITGDKMICSLSILPQIDPLPNLFTYVSLQSNFLCDTVTNLSDLIFDENDEDVKNLLISIQSDSLAEQQQTIRLFSSLKRTSRLSKTSILNDRNNEFLFDEEHLLELLKRLKQQSEQNSSPLTSEDEMNLFDTLIKFYPSSADLIRDRFGTIFESKRLPPKEFTPNIDNMSIAQDTTMENTLHSYFMLFCRRCHRYDCFLHKDKPVTPDLNKQSKNCDINYRPCNSQCYRTNPKSSYQQGRTKIELKRSYSEVIDKISSNTLFCKRTKSNLIKTEDISSSMELDFYKNGFLFKPIIKHKFNNELPNWSSSEKSLFRVFHVIYDNNICMIADLLDKPCSEAYRFYLNEIKQLLPSIDMKINGDYKKRKINGTDNVEQSIVNEDDNEQSTKTNCSTSSSRRAHSSSFRRQRSHQNILLNHHNNLLLEQKRHTYYPCDHDRSMLCNEHCYCIRSGNFCEKYCCCSSIKCDNRFPGCRCRSSCTTKQCPCYAASRECDPDLCIQCGADDFRNGDTTNTELITKSTCSCHNVAIQRSLHKPLLLSESDVAGWGIFTQVNIQRNEFIAEYCGEILTQDEGELRGRMYDTIGTSFLFDLNEEYMVDATRRGNKIRFANHSINPNCYAKVIMVNGDHRIGIYSKRFISAGDELFFDYRYGANHHLRFVGVEKNIHGDQIDT</sequence>
<evidence type="ECO:0000256" key="6">
    <source>
        <dbReference type="ARBA" id="ARBA00023163"/>
    </source>
</evidence>
<dbReference type="Pfam" id="PF18264">
    <property type="entry name" value="preSET_CXC"/>
    <property type="match status" value="1"/>
</dbReference>
<keyword evidence="4" id="KW-0949">S-adenosyl-L-methionine</keyword>
<dbReference type="AlphaFoldDB" id="A0A813SSA7"/>
<feature type="compositionally biased region" description="Basic residues" evidence="8">
    <location>
        <begin position="478"/>
        <end position="487"/>
    </location>
</feature>
<keyword evidence="5" id="KW-0805">Transcription regulation</keyword>
<proteinExistence type="predicted"/>
<evidence type="ECO:0000313" key="11">
    <source>
        <dbReference type="EMBL" id="CAF0804701.1"/>
    </source>
</evidence>
<dbReference type="Pfam" id="PF21358">
    <property type="entry name" value="Ezh2_MCSS"/>
    <property type="match status" value="1"/>
</dbReference>
<evidence type="ECO:0000313" key="12">
    <source>
        <dbReference type="Proteomes" id="UP000663860"/>
    </source>
</evidence>
<feature type="region of interest" description="Disordered" evidence="8">
    <location>
        <begin position="454"/>
        <end position="487"/>
    </location>
</feature>
<dbReference type="FunFam" id="2.170.270.10:FF:000001">
    <property type="entry name" value="Putative histone-lysine N-methyltransferase EZH2"/>
    <property type="match status" value="1"/>
</dbReference>
<evidence type="ECO:0000256" key="5">
    <source>
        <dbReference type="ARBA" id="ARBA00023015"/>
    </source>
</evidence>
<comment type="caution">
    <text evidence="11">The sequence shown here is derived from an EMBL/GenBank/DDBJ whole genome shotgun (WGS) entry which is preliminary data.</text>
</comment>
<dbReference type="EMBL" id="CAJNOE010000046">
    <property type="protein sequence ID" value="CAF0804701.1"/>
    <property type="molecule type" value="Genomic_DNA"/>
</dbReference>
<organism evidence="11 12">
    <name type="scientific">Adineta steineri</name>
    <dbReference type="NCBI Taxonomy" id="433720"/>
    <lineage>
        <taxon>Eukaryota</taxon>
        <taxon>Metazoa</taxon>
        <taxon>Spiralia</taxon>
        <taxon>Gnathifera</taxon>
        <taxon>Rotifera</taxon>
        <taxon>Eurotatoria</taxon>
        <taxon>Bdelloidea</taxon>
        <taxon>Adinetida</taxon>
        <taxon>Adinetidae</taxon>
        <taxon>Adineta</taxon>
    </lineage>
</organism>
<feature type="domain" description="CXC" evidence="10">
    <location>
        <begin position="491"/>
        <end position="598"/>
    </location>
</feature>
<dbReference type="PROSITE" id="PS50280">
    <property type="entry name" value="SET"/>
    <property type="match status" value="1"/>
</dbReference>
<keyword evidence="6" id="KW-0804">Transcription</keyword>
<dbReference type="PANTHER" id="PTHR45747">
    <property type="entry name" value="HISTONE-LYSINE N-METHYLTRANSFERASE E(Z)"/>
    <property type="match status" value="1"/>
</dbReference>
<accession>A0A813SSA7</accession>
<dbReference type="InterPro" id="IPR048358">
    <property type="entry name" value="EZH1/2_MCSS"/>
</dbReference>
<keyword evidence="3" id="KW-0808">Transferase</keyword>